<dbReference type="InterPro" id="IPR035093">
    <property type="entry name" value="RelE/ParE_toxin_dom_sf"/>
</dbReference>
<proteinExistence type="predicted"/>
<comment type="caution">
    <text evidence="2">The sequence shown here is derived from an EMBL/GenBank/DDBJ whole genome shotgun (WGS) entry which is preliminary data.</text>
</comment>
<name>E7G5D0_9HELI</name>
<keyword evidence="1" id="KW-1277">Toxin-antitoxin system</keyword>
<dbReference type="Pfam" id="PF15738">
    <property type="entry name" value="YafQ_toxin"/>
    <property type="match status" value="1"/>
</dbReference>
<evidence type="ECO:0000256" key="1">
    <source>
        <dbReference type="ARBA" id="ARBA00022649"/>
    </source>
</evidence>
<evidence type="ECO:0000313" key="3">
    <source>
        <dbReference type="Proteomes" id="UP000054093"/>
    </source>
</evidence>
<dbReference type="GO" id="GO:0004521">
    <property type="term" value="F:RNA endonuclease activity"/>
    <property type="evidence" value="ECO:0007669"/>
    <property type="project" value="TreeGrafter"/>
</dbReference>
<dbReference type="PANTHER" id="PTHR40588">
    <property type="entry name" value="MRNA INTERFERASE TOXIN YAFQ"/>
    <property type="match status" value="1"/>
</dbReference>
<dbReference type="InterPro" id="IPR004386">
    <property type="entry name" value="Toxin_YafQ-like"/>
</dbReference>
<dbReference type="Proteomes" id="UP000054093">
    <property type="component" value="Unassembled WGS sequence"/>
</dbReference>
<dbReference type="EMBL" id="ADHO01000281">
    <property type="protein sequence ID" value="EFX41418.1"/>
    <property type="molecule type" value="Genomic_DNA"/>
</dbReference>
<organism evidence="2 3">
    <name type="scientific">Helicobacter suis HS5</name>
    <dbReference type="NCBI Taxonomy" id="710394"/>
    <lineage>
        <taxon>Bacteria</taxon>
        <taxon>Pseudomonadati</taxon>
        <taxon>Campylobacterota</taxon>
        <taxon>Epsilonproteobacteria</taxon>
        <taxon>Campylobacterales</taxon>
        <taxon>Helicobacteraceae</taxon>
        <taxon>Helicobacter</taxon>
    </lineage>
</organism>
<dbReference type="SUPFAM" id="SSF143011">
    <property type="entry name" value="RelE-like"/>
    <property type="match status" value="1"/>
</dbReference>
<dbReference type="NCBIfam" id="TIGR02385">
    <property type="entry name" value="RelE_StbE"/>
    <property type="match status" value="1"/>
</dbReference>
<sequence>MLKLIVKRSFKKDRIRCLKNKKITEDKLSAMISKLQEQTPLEVKHKNHVLKQWKNCKECHIEPDLLLLYQIQNDTLILSKAVYT</sequence>
<dbReference type="AlphaFoldDB" id="E7G5D0"/>
<reference evidence="2 3" key="1">
    <citation type="journal article" date="2011" name="Vet. Res.">
        <title>Genome sequence of Helicobacter suis supports its role in gastric pathology.</title>
        <authorList>
            <person name="Vermoote M."/>
            <person name="Vandekerckhove T.T."/>
            <person name="Flahou B."/>
            <person name="Pasmans F."/>
            <person name="Smet A."/>
            <person name="De Groote D."/>
            <person name="Van Criekinge W."/>
            <person name="Ducatelle R."/>
            <person name="Haesebrouck F."/>
        </authorList>
    </citation>
    <scope>NUCLEOTIDE SEQUENCE [LARGE SCALE GENOMIC DNA]</scope>
    <source>
        <strain evidence="2 3">HS5</strain>
    </source>
</reference>
<evidence type="ECO:0000313" key="2">
    <source>
        <dbReference type="EMBL" id="EFX41418.1"/>
    </source>
</evidence>
<dbReference type="GO" id="GO:0006415">
    <property type="term" value="P:translational termination"/>
    <property type="evidence" value="ECO:0007669"/>
    <property type="project" value="TreeGrafter"/>
</dbReference>
<dbReference type="GO" id="GO:0006402">
    <property type="term" value="P:mRNA catabolic process"/>
    <property type="evidence" value="ECO:0007669"/>
    <property type="project" value="TreeGrafter"/>
</dbReference>
<protein>
    <submittedName>
        <fullName evidence="2">Uncharacterized protein</fullName>
    </submittedName>
</protein>
<dbReference type="PIRSF" id="PIRSF006156">
    <property type="entry name" value="YafQ"/>
    <property type="match status" value="1"/>
</dbReference>
<dbReference type="InterPro" id="IPR007712">
    <property type="entry name" value="RelE/ParE_toxin"/>
</dbReference>
<dbReference type="Gene3D" id="3.30.2310.20">
    <property type="entry name" value="RelE-like"/>
    <property type="match status" value="1"/>
</dbReference>
<gene>
    <name evidence="2" type="ORF">HSUHS5_1218</name>
</gene>
<dbReference type="PANTHER" id="PTHR40588:SF1">
    <property type="entry name" value="MRNA INTERFERASE TOXIN YAFQ"/>
    <property type="match status" value="1"/>
</dbReference>
<accession>E7G5D0</accession>